<feature type="signal peptide" evidence="2">
    <location>
        <begin position="1"/>
        <end position="25"/>
    </location>
</feature>
<accession>A0A9D4UCG3</accession>
<keyword evidence="4" id="KW-1185">Reference proteome</keyword>
<dbReference type="Gene3D" id="3.40.50.1110">
    <property type="entry name" value="SGNH hydrolase"/>
    <property type="match status" value="1"/>
</dbReference>
<evidence type="ECO:0000256" key="2">
    <source>
        <dbReference type="SAM" id="SignalP"/>
    </source>
</evidence>
<organism evidence="3 4">
    <name type="scientific">Adiantum capillus-veneris</name>
    <name type="common">Maidenhair fern</name>
    <dbReference type="NCBI Taxonomy" id="13818"/>
    <lineage>
        <taxon>Eukaryota</taxon>
        <taxon>Viridiplantae</taxon>
        <taxon>Streptophyta</taxon>
        <taxon>Embryophyta</taxon>
        <taxon>Tracheophyta</taxon>
        <taxon>Polypodiopsida</taxon>
        <taxon>Polypodiidae</taxon>
        <taxon>Polypodiales</taxon>
        <taxon>Pteridineae</taxon>
        <taxon>Pteridaceae</taxon>
        <taxon>Vittarioideae</taxon>
        <taxon>Adiantum</taxon>
    </lineage>
</organism>
<gene>
    <name evidence="3" type="ORF">GOP47_0019930</name>
</gene>
<dbReference type="OrthoDB" id="1600564at2759"/>
<protein>
    <recommendedName>
        <fullName evidence="5">GDSL esterase/lipase</fullName>
    </recommendedName>
</protein>
<sequence length="376" mass="41646">MMARRFSVATVSLALYLMLPCSCSCSSSSGSTAGRGPSFEGMYAWGDSLTDTGNYQLSTGVDSPTAHLPYGQTFFHYPTGRASDGRLVVDFLAKQVGLDFLLPYLGLNNTQVNSKGRSLVNLAVGGATTQNADYLNATYNISVFTPYSLDKQLEWFSTLPISKDKDAFSKALNYFGEMGVNDYTLALENGFSIDDIIINFVPNVIKSIQNALEFLIASGAKYLVLEGGFPIGCTPIYTKFWYINATTDHYGCVEELQRLNDIHDKLLKELIYNLSTKYNEDAHLIFFDQLKAYAGILQHPSHYGFVNTTDPCFDTRGSTNLTNVEACSSPSTYVSWDGLHFTEATHNVLLSLFNTKGFVTPYPNFLTSKSFKDQFH</sequence>
<proteinExistence type="inferred from homology"/>
<keyword evidence="2" id="KW-0732">Signal</keyword>
<dbReference type="Pfam" id="PF00657">
    <property type="entry name" value="Lipase_GDSL"/>
    <property type="match status" value="1"/>
</dbReference>
<dbReference type="PANTHER" id="PTHR22835:SF659">
    <property type="entry name" value="GDSL LIPASE_ACYLHYDROLASE, PUTATIVE (AFU_ORTHOLOGUE AFUA_2G00510)-RELATED"/>
    <property type="match status" value="1"/>
</dbReference>
<dbReference type="EMBL" id="JABFUD020000019">
    <property type="protein sequence ID" value="KAI5065235.1"/>
    <property type="molecule type" value="Genomic_DNA"/>
</dbReference>
<dbReference type="SUPFAM" id="SSF52266">
    <property type="entry name" value="SGNH hydrolase"/>
    <property type="match status" value="1"/>
</dbReference>
<evidence type="ECO:0000256" key="1">
    <source>
        <dbReference type="ARBA" id="ARBA00008668"/>
    </source>
</evidence>
<dbReference type="PANTHER" id="PTHR22835">
    <property type="entry name" value="ZINC FINGER FYVE DOMAIN CONTAINING PROTEIN"/>
    <property type="match status" value="1"/>
</dbReference>
<feature type="chain" id="PRO_5038461698" description="GDSL esterase/lipase" evidence="2">
    <location>
        <begin position="26"/>
        <end position="376"/>
    </location>
</feature>
<comment type="similarity">
    <text evidence="1">Belongs to the 'GDSL' lipolytic enzyme family.</text>
</comment>
<reference evidence="3" key="1">
    <citation type="submission" date="2021-01" db="EMBL/GenBank/DDBJ databases">
        <title>Adiantum capillus-veneris genome.</title>
        <authorList>
            <person name="Fang Y."/>
            <person name="Liao Q."/>
        </authorList>
    </citation>
    <scope>NUCLEOTIDE SEQUENCE</scope>
    <source>
        <strain evidence="3">H3</strain>
        <tissue evidence="3">Leaf</tissue>
    </source>
</reference>
<dbReference type="InterPro" id="IPR001087">
    <property type="entry name" value="GDSL"/>
</dbReference>
<dbReference type="AlphaFoldDB" id="A0A9D4UCG3"/>
<evidence type="ECO:0000313" key="3">
    <source>
        <dbReference type="EMBL" id="KAI5065235.1"/>
    </source>
</evidence>
<comment type="caution">
    <text evidence="3">The sequence shown here is derived from an EMBL/GenBank/DDBJ whole genome shotgun (WGS) entry which is preliminary data.</text>
</comment>
<dbReference type="Proteomes" id="UP000886520">
    <property type="component" value="Chromosome 19"/>
</dbReference>
<evidence type="ECO:0008006" key="5">
    <source>
        <dbReference type="Google" id="ProtNLM"/>
    </source>
</evidence>
<dbReference type="InterPro" id="IPR036514">
    <property type="entry name" value="SGNH_hydro_sf"/>
</dbReference>
<evidence type="ECO:0000313" key="4">
    <source>
        <dbReference type="Proteomes" id="UP000886520"/>
    </source>
</evidence>
<dbReference type="GO" id="GO:0016788">
    <property type="term" value="F:hydrolase activity, acting on ester bonds"/>
    <property type="evidence" value="ECO:0007669"/>
    <property type="project" value="InterPro"/>
</dbReference>
<name>A0A9D4UCG3_ADICA</name>